<dbReference type="InterPro" id="IPR012572">
    <property type="entry name" value="Mad3/Bub1_II"/>
</dbReference>
<feature type="compositionally biased region" description="Acidic residues" evidence="5">
    <location>
        <begin position="569"/>
        <end position="586"/>
    </location>
</feature>
<dbReference type="EMBL" id="JAEVFJ010000017">
    <property type="protein sequence ID" value="KAH8099973.1"/>
    <property type="molecule type" value="Genomic_DNA"/>
</dbReference>
<dbReference type="InterPro" id="IPR008271">
    <property type="entry name" value="Ser/Thr_kinase_AS"/>
</dbReference>
<dbReference type="InterPro" id="IPR000719">
    <property type="entry name" value="Prot_kinase_dom"/>
</dbReference>
<dbReference type="GO" id="GO:0000776">
    <property type="term" value="C:kinetochore"/>
    <property type="evidence" value="ECO:0007669"/>
    <property type="project" value="UniProtKB-KW"/>
</dbReference>
<dbReference type="PROSITE" id="PS00108">
    <property type="entry name" value="PROTEIN_KINASE_ST"/>
    <property type="match status" value="1"/>
</dbReference>
<dbReference type="PANTHER" id="PTHR14030:SF4">
    <property type="entry name" value="BUB1 KINASE, ISOFORM A-RELATED"/>
    <property type="match status" value="1"/>
</dbReference>
<keyword evidence="9" id="KW-1185">Reference proteome</keyword>
<keyword evidence="3" id="KW-0995">Kinetochore</keyword>
<reference evidence="8" key="1">
    <citation type="journal article" date="2021" name="New Phytol.">
        <title>Evolutionary innovations through gain and loss of genes in the ectomycorrhizal Boletales.</title>
        <authorList>
            <person name="Wu G."/>
            <person name="Miyauchi S."/>
            <person name="Morin E."/>
            <person name="Kuo A."/>
            <person name="Drula E."/>
            <person name="Varga T."/>
            <person name="Kohler A."/>
            <person name="Feng B."/>
            <person name="Cao Y."/>
            <person name="Lipzen A."/>
            <person name="Daum C."/>
            <person name="Hundley H."/>
            <person name="Pangilinan J."/>
            <person name="Johnson J."/>
            <person name="Barry K."/>
            <person name="LaButti K."/>
            <person name="Ng V."/>
            <person name="Ahrendt S."/>
            <person name="Min B."/>
            <person name="Choi I.G."/>
            <person name="Park H."/>
            <person name="Plett J.M."/>
            <person name="Magnuson J."/>
            <person name="Spatafora J.W."/>
            <person name="Nagy L.G."/>
            <person name="Henrissat B."/>
            <person name="Grigoriev I.V."/>
            <person name="Yang Z.L."/>
            <person name="Xu J."/>
            <person name="Martin F.M."/>
        </authorList>
    </citation>
    <scope>NUCLEOTIDE SEQUENCE</scope>
    <source>
        <strain evidence="8">KKN 215</strain>
    </source>
</reference>
<comment type="subcellular location">
    <subcellularLocation>
        <location evidence="1">Chromosome</location>
        <location evidence="1">Centromere</location>
        <location evidence="1">Kinetochore</location>
    </subcellularLocation>
</comment>
<feature type="compositionally biased region" description="Pro residues" evidence="5">
    <location>
        <begin position="442"/>
        <end position="457"/>
    </location>
</feature>
<proteinExistence type="predicted"/>
<dbReference type="GO" id="GO:0051754">
    <property type="term" value="P:meiotic sister chromatid cohesion, centromeric"/>
    <property type="evidence" value="ECO:0007669"/>
    <property type="project" value="TreeGrafter"/>
</dbReference>
<dbReference type="CDD" id="cd13981">
    <property type="entry name" value="STKc_Bub1_BubR1"/>
    <property type="match status" value="1"/>
</dbReference>
<feature type="domain" description="BUB1 N-terminal" evidence="7">
    <location>
        <begin position="13"/>
        <end position="175"/>
    </location>
</feature>
<evidence type="ECO:0000259" key="6">
    <source>
        <dbReference type="PROSITE" id="PS50011"/>
    </source>
</evidence>
<evidence type="ECO:0000313" key="8">
    <source>
        <dbReference type="EMBL" id="KAH8099973.1"/>
    </source>
</evidence>
<keyword evidence="2" id="KW-0158">Chromosome</keyword>
<dbReference type="InterPro" id="IPR013212">
    <property type="entry name" value="Mad3/Bub1_I"/>
</dbReference>
<dbReference type="SMART" id="SM00777">
    <property type="entry name" value="Mad3_BUB1_I"/>
    <property type="match status" value="1"/>
</dbReference>
<dbReference type="GO" id="GO:0004672">
    <property type="term" value="F:protein kinase activity"/>
    <property type="evidence" value="ECO:0007669"/>
    <property type="project" value="InterPro"/>
</dbReference>
<dbReference type="GO" id="GO:0005634">
    <property type="term" value="C:nucleus"/>
    <property type="evidence" value="ECO:0007669"/>
    <property type="project" value="TreeGrafter"/>
</dbReference>
<dbReference type="Proteomes" id="UP000813824">
    <property type="component" value="Unassembled WGS sequence"/>
</dbReference>
<feature type="region of interest" description="Disordered" evidence="5">
    <location>
        <begin position="324"/>
        <end position="606"/>
    </location>
</feature>
<protein>
    <submittedName>
        <fullName evidence="8">Uncharacterized protein</fullName>
    </submittedName>
</protein>
<dbReference type="SMART" id="SM00220">
    <property type="entry name" value="S_TKc"/>
    <property type="match status" value="1"/>
</dbReference>
<comment type="caution">
    <text evidence="8">The sequence shown here is derived from an EMBL/GenBank/DDBJ whole genome shotgun (WGS) entry which is preliminary data.</text>
</comment>
<feature type="compositionally biased region" description="Low complexity" evidence="5">
    <location>
        <begin position="192"/>
        <end position="206"/>
    </location>
</feature>
<feature type="compositionally biased region" description="Acidic residues" evidence="5">
    <location>
        <begin position="596"/>
        <end position="606"/>
    </location>
</feature>
<dbReference type="PROSITE" id="PS50011">
    <property type="entry name" value="PROTEIN_KINASE_DOM"/>
    <property type="match status" value="1"/>
</dbReference>
<dbReference type="Gene3D" id="6.10.20.170">
    <property type="match status" value="1"/>
</dbReference>
<dbReference type="PANTHER" id="PTHR14030">
    <property type="entry name" value="MITOTIC CHECKPOINT SERINE/THREONINE-PROTEIN KINASE BUB1"/>
    <property type="match status" value="1"/>
</dbReference>
<dbReference type="InterPro" id="IPR015661">
    <property type="entry name" value="Bub1/Mad3"/>
</dbReference>
<evidence type="ECO:0000256" key="3">
    <source>
        <dbReference type="ARBA" id="ARBA00022838"/>
    </source>
</evidence>
<dbReference type="AlphaFoldDB" id="A0A8K0XPU0"/>
<dbReference type="Pfam" id="PF08171">
    <property type="entry name" value="Mad3_BUB1_II"/>
    <property type="match status" value="1"/>
</dbReference>
<dbReference type="Gene3D" id="1.25.40.430">
    <property type="match status" value="1"/>
</dbReference>
<feature type="domain" description="Protein kinase" evidence="6">
    <location>
        <begin position="772"/>
        <end position="1108"/>
    </location>
</feature>
<feature type="compositionally biased region" description="Polar residues" evidence="5">
    <location>
        <begin position="421"/>
        <end position="431"/>
    </location>
</feature>
<evidence type="ECO:0000313" key="9">
    <source>
        <dbReference type="Proteomes" id="UP000813824"/>
    </source>
</evidence>
<dbReference type="SUPFAM" id="SSF56112">
    <property type="entry name" value="Protein kinase-like (PK-like)"/>
    <property type="match status" value="1"/>
</dbReference>
<evidence type="ECO:0000259" key="7">
    <source>
        <dbReference type="PROSITE" id="PS51489"/>
    </source>
</evidence>
<feature type="region of interest" description="Disordered" evidence="5">
    <location>
        <begin position="177"/>
        <end position="240"/>
    </location>
</feature>
<evidence type="ECO:0000256" key="2">
    <source>
        <dbReference type="ARBA" id="ARBA00022454"/>
    </source>
</evidence>
<dbReference type="GO" id="GO:0007094">
    <property type="term" value="P:mitotic spindle assembly checkpoint signaling"/>
    <property type="evidence" value="ECO:0007669"/>
    <property type="project" value="InterPro"/>
</dbReference>
<keyword evidence="4" id="KW-0137">Centromere</keyword>
<organism evidence="8 9">
    <name type="scientific">Cristinia sonorae</name>
    <dbReference type="NCBI Taxonomy" id="1940300"/>
    <lineage>
        <taxon>Eukaryota</taxon>
        <taxon>Fungi</taxon>
        <taxon>Dikarya</taxon>
        <taxon>Basidiomycota</taxon>
        <taxon>Agaricomycotina</taxon>
        <taxon>Agaricomycetes</taxon>
        <taxon>Agaricomycetidae</taxon>
        <taxon>Agaricales</taxon>
        <taxon>Pleurotineae</taxon>
        <taxon>Stephanosporaceae</taxon>
        <taxon>Cristinia</taxon>
    </lineage>
</organism>
<dbReference type="Gene3D" id="1.10.510.10">
    <property type="entry name" value="Transferase(Phosphotransferase) domain 1"/>
    <property type="match status" value="1"/>
</dbReference>
<evidence type="ECO:0000256" key="4">
    <source>
        <dbReference type="ARBA" id="ARBA00023328"/>
    </source>
</evidence>
<dbReference type="Pfam" id="PF00069">
    <property type="entry name" value="Pkinase"/>
    <property type="match status" value="1"/>
</dbReference>
<feature type="compositionally biased region" description="Polar residues" evidence="5">
    <location>
        <begin position="516"/>
        <end position="526"/>
    </location>
</feature>
<dbReference type="Pfam" id="PF08311">
    <property type="entry name" value="Mad3_BUB1_I"/>
    <property type="match status" value="1"/>
</dbReference>
<evidence type="ECO:0000256" key="5">
    <source>
        <dbReference type="SAM" id="MobiDB-lite"/>
    </source>
</evidence>
<dbReference type="OrthoDB" id="248495at2759"/>
<accession>A0A8K0XPU0</accession>
<gene>
    <name evidence="8" type="ORF">BXZ70DRAFT_197318</name>
</gene>
<feature type="compositionally biased region" description="Pro residues" evidence="5">
    <location>
        <begin position="207"/>
        <end position="217"/>
    </location>
</feature>
<dbReference type="GO" id="GO:0005524">
    <property type="term" value="F:ATP binding"/>
    <property type="evidence" value="ECO:0007669"/>
    <property type="project" value="InterPro"/>
</dbReference>
<sequence length="1108" mass="123199">MATTQIDKTREQYRARIAAALQEDEDPLAVYDNFVKWTVENYQGNLIARSGLLELLEETTRQFKDDEAYKGDLRYLKLWILYASHVEDPAVVFAFVMRNNIGSVYAQVYEEYALALFTCGRVKDAERVLQAGIQRRARPAERLKKRLAELQSNTLQASSKPHGIWDGASPETLALRKNPLKNYPPQPARSTASKAGPSRAPSKPSASKPPPAPPPAIHSPTSLPQDRYAHIRAPPIPGKRPEKLRFDLSLLFTNDNVEYSVQEARARSMGLLGKKWAPPSLDDDTTNFRRSKKAIYAEPTVTLATKEALADVFGMYNSPDKTMKHGTAGSKHAPVRKIQPITPMSLSRLPSVKEGQDPDKTIMPEKPFRNENENAGRKENSVPATTPKFKPFVDENAVKHPAVTPDPGRRVLSVKEPGTAPRTNANENSLRPKTPTLRPVEPKPPALTPAGAPPPASQPLSRQDIFTDEPPPPTSEKKDPVARPLVPFSDPEPAPLKVFSRPPSAQPENAPPRRTALQSLNSSGASRQPFVPVRNVSGQHDPPPMQSFSSSSSEGDLDQEVLVSSGQDAQEDFFDDSTTESDDIDDGYAFVQEGQQAEDDDDDDDSALFEEEEDYSAPLPRRGYVNVMTPITERTYEFTATTRNAFNSNDTNNTFPHVNAAENAEQLVGDLPGDEDHSDDMEDNEERTGTNLMDTLSLASKFNPPNPCNPFDPSIVSTILSLIPADPALHDLRQEESGQLDALQKFTKKKARRSGAMTQEDPMRVTLAGRPYEVLVKLGEGGFGAVFEAIDVHAAEQHSQDGDEEEEEEEGPKVALKVVRPRNLWEFRVLRRIHVTLPAQIKRSIVVPSALYAYRDESFLVMEHCNQGTLLDVVNNAAQAGVTQQGACLDELIVVFFTIELMRLLESLHAAGFIHGDMKIDNCLLRLEDVPGPASAWTSVYQPSGDGGWSYKGIKMIDFGRTIDTRLFPPNQQYTGDWDTDPRDCVEMREGKPWTYQTDYFGLAGIIYCMLYGKYIEASSVTSVPSEMGEKRYKISTPFKRYWNVDLWTRLFDVLLNSGSAREDGRLPLCDEMAALRKEMEAWLQTNCNRGSNSLKGLLKKIGLSLLR</sequence>
<name>A0A8K0XPU0_9AGAR</name>
<feature type="compositionally biased region" description="Basic and acidic residues" evidence="5">
    <location>
        <begin position="354"/>
        <end position="380"/>
    </location>
</feature>
<dbReference type="InterPro" id="IPR011009">
    <property type="entry name" value="Kinase-like_dom_sf"/>
</dbReference>
<dbReference type="PROSITE" id="PS51489">
    <property type="entry name" value="BUB1_N"/>
    <property type="match status" value="1"/>
</dbReference>
<dbReference type="GO" id="GO:0032991">
    <property type="term" value="C:protein-containing complex"/>
    <property type="evidence" value="ECO:0007669"/>
    <property type="project" value="UniProtKB-ARBA"/>
</dbReference>
<evidence type="ECO:0000256" key="1">
    <source>
        <dbReference type="ARBA" id="ARBA00004629"/>
    </source>
</evidence>